<dbReference type="OrthoDB" id="9807797at2"/>
<reference evidence="5 6" key="1">
    <citation type="submission" date="2017-10" db="EMBL/GenBank/DDBJ databases">
        <title>Frigbacter circumglobatus gen. nov. sp. nov., isolated from sediment cultured in situ.</title>
        <authorList>
            <person name="Zhao Z."/>
        </authorList>
    </citation>
    <scope>NUCLEOTIDE SEQUENCE [LARGE SCALE GENOMIC DNA]</scope>
    <source>
        <strain evidence="5 6">ZYL</strain>
    </source>
</reference>
<comment type="catalytic activity">
    <reaction evidence="3">
        <text>[protein]-peptidylproline (omega=180) = [protein]-peptidylproline (omega=0)</text>
        <dbReference type="Rhea" id="RHEA:16237"/>
        <dbReference type="Rhea" id="RHEA-COMP:10747"/>
        <dbReference type="Rhea" id="RHEA-COMP:10748"/>
        <dbReference type="ChEBI" id="CHEBI:83833"/>
        <dbReference type="ChEBI" id="CHEBI:83834"/>
        <dbReference type="EC" id="5.2.1.8"/>
    </reaction>
</comment>
<dbReference type="Pfam" id="PF00160">
    <property type="entry name" value="Pro_isomerase"/>
    <property type="match status" value="1"/>
</dbReference>
<dbReference type="InterPro" id="IPR002130">
    <property type="entry name" value="Cyclophilin-type_PPIase_dom"/>
</dbReference>
<dbReference type="InterPro" id="IPR044666">
    <property type="entry name" value="Cyclophilin_A-like"/>
</dbReference>
<dbReference type="Gene3D" id="2.40.100.10">
    <property type="entry name" value="Cyclophilin-like"/>
    <property type="match status" value="1"/>
</dbReference>
<dbReference type="AlphaFoldDB" id="A0A2G4YVH4"/>
<comment type="caution">
    <text evidence="5">The sequence shown here is derived from an EMBL/GenBank/DDBJ whole genome shotgun (WGS) entry which is preliminary data.</text>
</comment>
<dbReference type="InterPro" id="IPR029000">
    <property type="entry name" value="Cyclophilin-like_dom_sf"/>
</dbReference>
<comment type="function">
    <text evidence="3">PPIases accelerate the folding of proteins. It catalyzes the cis-trans isomerization of proline imidic peptide bonds in oligopeptides.</text>
</comment>
<keyword evidence="2 3" id="KW-0413">Isomerase</keyword>
<organism evidence="5 6">
    <name type="scientific">Paremcibacter congregatus</name>
    <dbReference type="NCBI Taxonomy" id="2043170"/>
    <lineage>
        <taxon>Bacteria</taxon>
        <taxon>Pseudomonadati</taxon>
        <taxon>Pseudomonadota</taxon>
        <taxon>Alphaproteobacteria</taxon>
        <taxon>Emcibacterales</taxon>
        <taxon>Emcibacteraceae</taxon>
        <taxon>Paremcibacter</taxon>
    </lineage>
</organism>
<protein>
    <recommendedName>
        <fullName evidence="3">Peptidyl-prolyl cis-trans isomerase</fullName>
        <shortName evidence="3">PPIase</shortName>
        <ecNumber evidence="3">5.2.1.8</ecNumber>
    </recommendedName>
</protein>
<dbReference type="InParanoid" id="A0A2G4YVH4"/>
<comment type="similarity">
    <text evidence="3">Belongs to the cyclophilin-type PPIase family.</text>
</comment>
<dbReference type="Proteomes" id="UP000229730">
    <property type="component" value="Unassembled WGS sequence"/>
</dbReference>
<evidence type="ECO:0000256" key="2">
    <source>
        <dbReference type="ARBA" id="ARBA00023235"/>
    </source>
</evidence>
<dbReference type="PANTHER" id="PTHR45625:SF4">
    <property type="entry name" value="PEPTIDYLPROLYL ISOMERASE DOMAIN AND WD REPEAT-CONTAINING PROTEIN 1"/>
    <property type="match status" value="1"/>
</dbReference>
<proteinExistence type="inferred from homology"/>
<evidence type="ECO:0000256" key="3">
    <source>
        <dbReference type="RuleBase" id="RU363019"/>
    </source>
</evidence>
<dbReference type="SUPFAM" id="SSF50891">
    <property type="entry name" value="Cyclophilin-like"/>
    <property type="match status" value="1"/>
</dbReference>
<dbReference type="GO" id="GO:0003755">
    <property type="term" value="F:peptidyl-prolyl cis-trans isomerase activity"/>
    <property type="evidence" value="ECO:0007669"/>
    <property type="project" value="UniProtKB-UniRule"/>
</dbReference>
<evidence type="ECO:0000256" key="1">
    <source>
        <dbReference type="ARBA" id="ARBA00023110"/>
    </source>
</evidence>
<dbReference type="CDD" id="cd00317">
    <property type="entry name" value="cyclophilin"/>
    <property type="match status" value="1"/>
</dbReference>
<evidence type="ECO:0000313" key="6">
    <source>
        <dbReference type="Proteomes" id="UP000229730"/>
    </source>
</evidence>
<dbReference type="PRINTS" id="PR00153">
    <property type="entry name" value="CSAPPISMRASE"/>
</dbReference>
<feature type="domain" description="PPIase cyclophilin-type" evidence="4">
    <location>
        <begin position="23"/>
        <end position="190"/>
    </location>
</feature>
<name>A0A2G4YVH4_9PROT</name>
<keyword evidence="6" id="KW-1185">Reference proteome</keyword>
<keyword evidence="1 3" id="KW-0697">Rotamase</keyword>
<evidence type="ECO:0000313" key="5">
    <source>
        <dbReference type="EMBL" id="PHZ86329.1"/>
    </source>
</evidence>
<dbReference type="EC" id="5.2.1.8" evidence="3"/>
<dbReference type="FunCoup" id="A0A2G4YVH4">
    <property type="interactions" value="464"/>
</dbReference>
<dbReference type="PANTHER" id="PTHR45625">
    <property type="entry name" value="PEPTIDYL-PROLYL CIS-TRANS ISOMERASE-RELATED"/>
    <property type="match status" value="1"/>
</dbReference>
<sequence>MLISLFAMGASWASETVKLIMTTSAGEVMLELYPEAAPTTVSNFLKYVDGGHYEGGEFYRVVRDDNQAQNNIKIGVIQGGMGMDVTDAPFPAIAHETTQDSGLLHKDGVISMARNQPGTATSEFFICVKDQPSLDFGGMRNPDGQGFAAFGKVTGGMDIVRKIQKMNTIQPKSAELEYTSGQILIAPVVIQTIKRVE</sequence>
<dbReference type="PROSITE" id="PS50072">
    <property type="entry name" value="CSA_PPIASE_2"/>
    <property type="match status" value="1"/>
</dbReference>
<evidence type="ECO:0000259" key="4">
    <source>
        <dbReference type="PROSITE" id="PS50072"/>
    </source>
</evidence>
<gene>
    <name evidence="5" type="ORF">CRD36_04165</name>
</gene>
<dbReference type="EMBL" id="PDEM01000009">
    <property type="protein sequence ID" value="PHZ86329.1"/>
    <property type="molecule type" value="Genomic_DNA"/>
</dbReference>
<accession>A0A2G4YVH4</accession>